<feature type="non-terminal residue" evidence="1">
    <location>
        <position position="224"/>
    </location>
</feature>
<protein>
    <submittedName>
        <fullName evidence="1">Uncharacterized protein</fullName>
    </submittedName>
</protein>
<comment type="caution">
    <text evidence="1">The sequence shown here is derived from an EMBL/GenBank/DDBJ whole genome shotgun (WGS) entry which is preliminary data.</text>
</comment>
<proteinExistence type="predicted"/>
<keyword evidence="2" id="KW-1185">Reference proteome</keyword>
<dbReference type="EMBL" id="JASCXW010000002">
    <property type="protein sequence ID" value="MDI6452121.1"/>
    <property type="molecule type" value="Genomic_DNA"/>
</dbReference>
<dbReference type="AlphaFoldDB" id="A0AAW6U2B5"/>
<reference evidence="1" key="1">
    <citation type="submission" date="2023-05" db="EMBL/GenBank/DDBJ databases">
        <title>Mariniplasma microaerophilum sp. nov., a novel anaerobic mollicute isolated from terrestrial mud volcano, Taman Peninsula, Russia.</title>
        <authorList>
            <person name="Khomyakova M.A."/>
            <person name="Merkel A.Y."/>
            <person name="Slobodkin A.I."/>
        </authorList>
    </citation>
    <scope>NUCLEOTIDE SEQUENCE</scope>
    <source>
        <strain evidence="1">M4Ah</strain>
    </source>
</reference>
<evidence type="ECO:0000313" key="2">
    <source>
        <dbReference type="Proteomes" id="UP001431532"/>
    </source>
</evidence>
<accession>A0AAW6U2B5</accession>
<evidence type="ECO:0000313" key="1">
    <source>
        <dbReference type="EMBL" id="MDI6452121.1"/>
    </source>
</evidence>
<dbReference type="RefSeq" id="WP_282838533.1">
    <property type="nucleotide sequence ID" value="NZ_JASCXW010000002.1"/>
</dbReference>
<dbReference type="Proteomes" id="UP001431532">
    <property type="component" value="Unassembled WGS sequence"/>
</dbReference>
<organism evidence="1 2">
    <name type="scientific">Peloplasma aerotolerans</name>
    <dbReference type="NCBI Taxonomy" id="3044389"/>
    <lineage>
        <taxon>Bacteria</taxon>
        <taxon>Bacillati</taxon>
        <taxon>Mycoplasmatota</taxon>
        <taxon>Mollicutes</taxon>
        <taxon>Acholeplasmatales</taxon>
        <taxon>Acholeplasmataceae</taxon>
        <taxon>Peloplasma</taxon>
    </lineage>
</organism>
<name>A0AAW6U2B5_9MOLU</name>
<gene>
    <name evidence="1" type="ORF">QJ521_00970</name>
</gene>
<sequence length="224" mass="26689">MKKIFDAFLRNVKISNSEKSLYVIKGGEFYQVDDFFPNPLNVSIDKIEKVKQSDILKQALNETEKEGSISLNYFEYRYIKELNLEGIFSAKGYKTILLDFDFFDHYYCVSKNEPLSNKLYKMFEKTEETFIQKVYSNVDFNIKYYIYSYTEDENYDKIIHWHNFEKKHKPNIKKANKDTDNYIVSSINDFDLIDVVTSIIDKNESFCFSIIDNKINNSFFNFVL</sequence>